<evidence type="ECO:0000313" key="3">
    <source>
        <dbReference type="Proteomes" id="UP001595956"/>
    </source>
</evidence>
<evidence type="ECO:0000256" key="1">
    <source>
        <dbReference type="SAM" id="Coils"/>
    </source>
</evidence>
<dbReference type="GO" id="GO:0004519">
    <property type="term" value="F:endonuclease activity"/>
    <property type="evidence" value="ECO:0007669"/>
    <property type="project" value="UniProtKB-KW"/>
</dbReference>
<keyword evidence="2" id="KW-0540">Nuclease</keyword>
<proteinExistence type="predicted"/>
<keyword evidence="3" id="KW-1185">Reference proteome</keyword>
<dbReference type="RefSeq" id="WP_345171304.1">
    <property type="nucleotide sequence ID" value="NZ_BAABFQ010000003.1"/>
</dbReference>
<name>A0ABW0MXI0_9ACTN</name>
<dbReference type="EMBL" id="JBHSMD010000002">
    <property type="protein sequence ID" value="MFC5492795.1"/>
    <property type="molecule type" value="Genomic_DNA"/>
</dbReference>
<keyword evidence="2" id="KW-0378">Hydrolase</keyword>
<gene>
    <name evidence="2" type="ORF">ACFPKY_06780</name>
</gene>
<feature type="coiled-coil region" evidence="1">
    <location>
        <begin position="2"/>
        <end position="29"/>
    </location>
</feature>
<protein>
    <submittedName>
        <fullName evidence="2">HNH endonuclease</fullName>
    </submittedName>
</protein>
<reference evidence="3" key="1">
    <citation type="journal article" date="2019" name="Int. J. Syst. Evol. Microbiol.">
        <title>The Global Catalogue of Microorganisms (GCM) 10K type strain sequencing project: providing services to taxonomists for standard genome sequencing and annotation.</title>
        <authorList>
            <consortium name="The Broad Institute Genomics Platform"/>
            <consortium name="The Broad Institute Genome Sequencing Center for Infectious Disease"/>
            <person name="Wu L."/>
            <person name="Ma J."/>
        </authorList>
    </citation>
    <scope>NUCLEOTIDE SEQUENCE [LARGE SCALE GENOMIC DNA]</scope>
    <source>
        <strain evidence="3">KACC 13778</strain>
    </source>
</reference>
<keyword evidence="2" id="KW-0255">Endonuclease</keyword>
<sequence>MAALSEAELVDAIRELEDLKCRAAAQQARLARDLAAARERDAAALVAHARRESPTRGTRLVGLATALAELAHTEAAMDAGVLSEWRATIIARETACLSREDRAAVDHRIAAPDAAGRRPLDGWGDRRLAAEVRALVAQLDPQAVVDRHARAEADRRVTLRPAPDTMAQLTSLLPVAQGVAVWATLSRAADEARAAGDPRSRGQVMADTLVERVTGQSRADAVPITVDLVVSDRSLLAGGHEPAWLQGYGAIAADHADELVQQAVTNARAALRRLYAAPTGGLVAMESRSREFPEGLARFLELRDRTCRTPWCDAPIRHRDHVVAHAVAGSTSEPNGQGLCEQCNYVKQAPGWRARPITGPPGHPHQVEITLPTGHVVRSTAPPAPKPSGLRPAHRLEWALERIVLAA</sequence>
<keyword evidence="1" id="KW-0175">Coiled coil</keyword>
<dbReference type="Proteomes" id="UP001595956">
    <property type="component" value="Unassembled WGS sequence"/>
</dbReference>
<evidence type="ECO:0000313" key="2">
    <source>
        <dbReference type="EMBL" id="MFC5492795.1"/>
    </source>
</evidence>
<organism evidence="2 3">
    <name type="scientific">Nocardioides caricicola</name>
    <dbReference type="NCBI Taxonomy" id="634770"/>
    <lineage>
        <taxon>Bacteria</taxon>
        <taxon>Bacillati</taxon>
        <taxon>Actinomycetota</taxon>
        <taxon>Actinomycetes</taxon>
        <taxon>Propionibacteriales</taxon>
        <taxon>Nocardioidaceae</taxon>
        <taxon>Nocardioides</taxon>
    </lineage>
</organism>
<accession>A0ABW0MXI0</accession>
<comment type="caution">
    <text evidence="2">The sequence shown here is derived from an EMBL/GenBank/DDBJ whole genome shotgun (WGS) entry which is preliminary data.</text>
</comment>